<evidence type="ECO:0000313" key="2">
    <source>
        <dbReference type="EMBL" id="QCY48580.1"/>
    </source>
</evidence>
<keyword evidence="3" id="KW-1185">Reference proteome</keyword>
<feature type="compositionally biased region" description="Acidic residues" evidence="1">
    <location>
        <begin position="53"/>
        <end position="62"/>
    </location>
</feature>
<dbReference type="RefSeq" id="WP_138927071.1">
    <property type="nucleotide sequence ID" value="NZ_CP034412.1"/>
</dbReference>
<reference evidence="2 3" key="1">
    <citation type="submission" date="2018-12" db="EMBL/GenBank/DDBJ databases">
        <title>Complete Genome Sequence of Glutamicibacter creatinolyticus strain LGCM259,isolated from an abscess of a 12-year-old mare in Italy.</title>
        <authorList>
            <person name="Santos R.G."/>
            <person name="Silva A.L."/>
            <person name="Seyffert N."/>
            <person name="Castro T.L.P."/>
            <person name="Attili A.R."/>
            <person name="Rifici C."/>
            <person name="Mazzullo G."/>
            <person name="Brenig B."/>
            <person name="Venanzi F."/>
            <person name="Azevedo V."/>
        </authorList>
    </citation>
    <scope>NUCLEOTIDE SEQUENCE [LARGE SCALE GENOMIC DNA]</scope>
    <source>
        <strain evidence="2 3">LGCM 259</strain>
    </source>
</reference>
<dbReference type="Proteomes" id="UP000307000">
    <property type="component" value="Chromosome"/>
</dbReference>
<organism evidence="2 3">
    <name type="scientific">Glutamicibacter creatinolyticus</name>
    <dbReference type="NCBI Taxonomy" id="162496"/>
    <lineage>
        <taxon>Bacteria</taxon>
        <taxon>Bacillati</taxon>
        <taxon>Actinomycetota</taxon>
        <taxon>Actinomycetes</taxon>
        <taxon>Micrococcales</taxon>
        <taxon>Micrococcaceae</taxon>
        <taxon>Glutamicibacter</taxon>
    </lineage>
</organism>
<dbReference type="KEGG" id="gcr:GcLGCM259_2873"/>
<sequence length="62" mass="6818">MSDRKSSDDYPQTDEQDARLAEPVDQETTDQQASTERGKRGDEQTGPAGKGADEDEQRFDAG</sequence>
<accession>A0A5B7WZ53</accession>
<feature type="region of interest" description="Disordered" evidence="1">
    <location>
        <begin position="1"/>
        <end position="62"/>
    </location>
</feature>
<proteinExistence type="predicted"/>
<protein>
    <submittedName>
        <fullName evidence="2">Uncharacterized protein</fullName>
    </submittedName>
</protein>
<dbReference type="AlphaFoldDB" id="A0A5B7WZ53"/>
<name>A0A5B7WZ53_9MICC</name>
<evidence type="ECO:0000256" key="1">
    <source>
        <dbReference type="SAM" id="MobiDB-lite"/>
    </source>
</evidence>
<evidence type="ECO:0000313" key="3">
    <source>
        <dbReference type="Proteomes" id="UP000307000"/>
    </source>
</evidence>
<gene>
    <name evidence="2" type="ORF">GcLGCM259_2873</name>
</gene>
<dbReference type="EMBL" id="CP034412">
    <property type="protein sequence ID" value="QCY48580.1"/>
    <property type="molecule type" value="Genomic_DNA"/>
</dbReference>